<dbReference type="AlphaFoldDB" id="A0A9P0ZHF7"/>
<gene>
    <name evidence="1" type="ORF">CEURO_LOCUS14394</name>
</gene>
<evidence type="ECO:0000313" key="1">
    <source>
        <dbReference type="EMBL" id="CAH9098790.1"/>
    </source>
</evidence>
<organism evidence="1 2">
    <name type="scientific">Cuscuta europaea</name>
    <name type="common">European dodder</name>
    <dbReference type="NCBI Taxonomy" id="41803"/>
    <lineage>
        <taxon>Eukaryota</taxon>
        <taxon>Viridiplantae</taxon>
        <taxon>Streptophyta</taxon>
        <taxon>Embryophyta</taxon>
        <taxon>Tracheophyta</taxon>
        <taxon>Spermatophyta</taxon>
        <taxon>Magnoliopsida</taxon>
        <taxon>eudicotyledons</taxon>
        <taxon>Gunneridae</taxon>
        <taxon>Pentapetalae</taxon>
        <taxon>asterids</taxon>
        <taxon>lamiids</taxon>
        <taxon>Solanales</taxon>
        <taxon>Convolvulaceae</taxon>
        <taxon>Cuscuteae</taxon>
        <taxon>Cuscuta</taxon>
        <taxon>Cuscuta subgen. Cuscuta</taxon>
    </lineage>
</organism>
<evidence type="ECO:0000313" key="2">
    <source>
        <dbReference type="Proteomes" id="UP001152484"/>
    </source>
</evidence>
<accession>A0A9P0ZHF7</accession>
<dbReference type="OrthoDB" id="10479829at2759"/>
<dbReference type="EMBL" id="CAMAPE010000036">
    <property type="protein sequence ID" value="CAH9098790.1"/>
    <property type="molecule type" value="Genomic_DNA"/>
</dbReference>
<dbReference type="Proteomes" id="UP001152484">
    <property type="component" value="Unassembled WGS sequence"/>
</dbReference>
<name>A0A9P0ZHF7_CUSEU</name>
<comment type="caution">
    <text evidence="1">The sequence shown here is derived from an EMBL/GenBank/DDBJ whole genome shotgun (WGS) entry which is preliminary data.</text>
</comment>
<proteinExistence type="predicted"/>
<protein>
    <submittedName>
        <fullName evidence="1">Uncharacterized protein</fullName>
    </submittedName>
</protein>
<keyword evidence="2" id="KW-1185">Reference proteome</keyword>
<sequence>METPKQQVWKKSYFSIRNVIAGGAAALGGWHEAQLQRQIAGNANHEGAKWGKLGVGRTKVNMDGVATDWSPFITEAVGVHEAMFWAKEKVWSRTVVETYALLVVIGI</sequence>
<reference evidence="1" key="1">
    <citation type="submission" date="2022-07" db="EMBL/GenBank/DDBJ databases">
        <authorList>
            <person name="Macas J."/>
            <person name="Novak P."/>
            <person name="Neumann P."/>
        </authorList>
    </citation>
    <scope>NUCLEOTIDE SEQUENCE</scope>
</reference>